<comment type="caution">
    <text evidence="1">The sequence shown here is derived from an EMBL/GenBank/DDBJ whole genome shotgun (WGS) entry which is preliminary data.</text>
</comment>
<dbReference type="AlphaFoldDB" id="A0A7X1E5J6"/>
<name>A0A7X1E5J6_9BACT</name>
<dbReference type="Gene3D" id="2.60.120.200">
    <property type="match status" value="1"/>
</dbReference>
<dbReference type="Pfam" id="PF14099">
    <property type="entry name" value="Polysacc_lyase"/>
    <property type="match status" value="1"/>
</dbReference>
<keyword evidence="2" id="KW-1185">Reference proteome</keyword>
<proteinExistence type="predicted"/>
<organism evidence="1 2">
    <name type="scientific">Puniceicoccus vermicola</name>
    <dbReference type="NCBI Taxonomy" id="388746"/>
    <lineage>
        <taxon>Bacteria</taxon>
        <taxon>Pseudomonadati</taxon>
        <taxon>Verrucomicrobiota</taxon>
        <taxon>Opitutia</taxon>
        <taxon>Puniceicoccales</taxon>
        <taxon>Puniceicoccaceae</taxon>
        <taxon>Puniceicoccus</taxon>
    </lineage>
</organism>
<reference evidence="1 2" key="1">
    <citation type="submission" date="2020-07" db="EMBL/GenBank/DDBJ databases">
        <authorList>
            <person name="Feng X."/>
        </authorList>
    </citation>
    <scope>NUCLEOTIDE SEQUENCE [LARGE SCALE GENOMIC DNA]</scope>
    <source>
        <strain evidence="1 2">JCM14086</strain>
    </source>
</reference>
<dbReference type="RefSeq" id="WP_185694350.1">
    <property type="nucleotide sequence ID" value="NZ_JACHVA010000131.1"/>
</dbReference>
<sequence length="500" mass="55915">MSKSTLGYWTDVNDSKEHKLQNLMMKNRTPFIAALGIITLALPVANYAQTASEDFEDGSFSPFNVEVLEGNVSEIVEPTDFPARSGSKVHRIVWKEENYNGRRSGRSVEGSSGFHLPRITSEGWFGFSLYAPADFPTPGKNIVLGQIHAWDHSLPKTNITITVHLEDNGALMLEGAYGVGDGRKEVTVYTTLAPELTKETWHDFILYCKFSNNNTGILRAWMDGAPESEPTVEYTDIKLGNGGWTTSEEMTAGAYIKWGPYCWDYRNYDEGETREIFYDDIAYIVGNPEDAFSLVQPTGYGTQSTSPEEPPAVVLEETFDAMPTNKRPEGWHVHAERQTNVAIREIAGDPGQCMQFWDENPEGYAEAWKSFLPQSQPITARWSFKENGILKGHRMQLLSGNTTAVELETDGKGNLIFIDSEGTPQIVGPIQKNTWHEVRVDLRPEAQTADIFLDGTPALSDVSTTHPVNFVDRILFGSSETPAKWHLYVNDVSVRRTEQP</sequence>
<evidence type="ECO:0000313" key="2">
    <source>
        <dbReference type="Proteomes" id="UP000525652"/>
    </source>
</evidence>
<accession>A0A7X1E5J6</accession>
<dbReference type="Proteomes" id="UP000525652">
    <property type="component" value="Unassembled WGS sequence"/>
</dbReference>
<dbReference type="InterPro" id="IPR025975">
    <property type="entry name" value="Polysacc_lyase"/>
</dbReference>
<keyword evidence="1" id="KW-0456">Lyase</keyword>
<dbReference type="EMBL" id="JACHVA010000131">
    <property type="protein sequence ID" value="MBC2603725.1"/>
    <property type="molecule type" value="Genomic_DNA"/>
</dbReference>
<protein>
    <submittedName>
        <fullName evidence="1">Heparin lyase I family protein</fullName>
    </submittedName>
</protein>
<evidence type="ECO:0000313" key="1">
    <source>
        <dbReference type="EMBL" id="MBC2603725.1"/>
    </source>
</evidence>
<gene>
    <name evidence="1" type="ORF">H5P30_18250</name>
</gene>
<dbReference type="GO" id="GO:0016829">
    <property type="term" value="F:lyase activity"/>
    <property type="evidence" value="ECO:0007669"/>
    <property type="project" value="UniProtKB-KW"/>
</dbReference>